<evidence type="ECO:0000256" key="1">
    <source>
        <dbReference type="ARBA" id="ARBA00000085"/>
    </source>
</evidence>
<dbReference type="CDD" id="cd06225">
    <property type="entry name" value="HAMP"/>
    <property type="match status" value="1"/>
</dbReference>
<dbReference type="Pfam" id="PF00512">
    <property type="entry name" value="HisKA"/>
    <property type="match status" value="1"/>
</dbReference>
<proteinExistence type="predicted"/>
<feature type="domain" description="Histidine kinase" evidence="13">
    <location>
        <begin position="248"/>
        <end position="465"/>
    </location>
</feature>
<dbReference type="PANTHER" id="PTHR43711:SF26">
    <property type="entry name" value="SENSOR HISTIDINE KINASE RCSC"/>
    <property type="match status" value="1"/>
</dbReference>
<dbReference type="AlphaFoldDB" id="A0A1D7QSK4"/>
<dbReference type="FunFam" id="3.30.565.10:FF:000006">
    <property type="entry name" value="Sensor histidine kinase WalK"/>
    <property type="match status" value="1"/>
</dbReference>
<dbReference type="PROSITE" id="PS50109">
    <property type="entry name" value="HIS_KIN"/>
    <property type="match status" value="1"/>
</dbReference>
<keyword evidence="6 15" id="KW-0808">Transferase</keyword>
<dbReference type="EMBL" id="CP012502">
    <property type="protein sequence ID" value="AOM81996.1"/>
    <property type="molecule type" value="Genomic_DNA"/>
</dbReference>
<dbReference type="Pfam" id="PF02518">
    <property type="entry name" value="HATPase_c"/>
    <property type="match status" value="1"/>
</dbReference>
<dbReference type="GO" id="GO:0005524">
    <property type="term" value="F:ATP binding"/>
    <property type="evidence" value="ECO:0007669"/>
    <property type="project" value="UniProtKB-KW"/>
</dbReference>
<dbReference type="Proteomes" id="UP000094463">
    <property type="component" value="Chromosome"/>
</dbReference>
<keyword evidence="16" id="KW-1185">Reference proteome</keyword>
<reference evidence="15 16" key="1">
    <citation type="submission" date="2015-08" db="EMBL/GenBank/DDBJ databases">
        <title>The complete genome sequence of Bacillus beveridgei MLTeJB.</title>
        <authorList>
            <person name="Hanson T.E."/>
            <person name="Mesa C."/>
            <person name="Basesman S.M."/>
            <person name="Oremland R.S."/>
        </authorList>
    </citation>
    <scope>NUCLEOTIDE SEQUENCE [LARGE SCALE GENOMIC DNA]</scope>
    <source>
        <strain evidence="15 16">MLTeJB</strain>
    </source>
</reference>
<dbReference type="InterPro" id="IPR036097">
    <property type="entry name" value="HisK_dim/P_sf"/>
</dbReference>
<organism evidence="15 16">
    <name type="scientific">Salisediminibacterium beveridgei</name>
    <dbReference type="NCBI Taxonomy" id="632773"/>
    <lineage>
        <taxon>Bacteria</taxon>
        <taxon>Bacillati</taxon>
        <taxon>Bacillota</taxon>
        <taxon>Bacilli</taxon>
        <taxon>Bacillales</taxon>
        <taxon>Bacillaceae</taxon>
        <taxon>Salisediminibacterium</taxon>
    </lineage>
</organism>
<dbReference type="PANTHER" id="PTHR43711">
    <property type="entry name" value="TWO-COMPONENT HISTIDINE KINASE"/>
    <property type="match status" value="1"/>
</dbReference>
<dbReference type="SUPFAM" id="SSF47384">
    <property type="entry name" value="Homodimeric domain of signal transducing histidine kinase"/>
    <property type="match status" value="1"/>
</dbReference>
<evidence type="ECO:0000256" key="8">
    <source>
        <dbReference type="ARBA" id="ARBA00022777"/>
    </source>
</evidence>
<keyword evidence="12" id="KW-1133">Transmembrane helix</keyword>
<comment type="catalytic activity">
    <reaction evidence="1">
        <text>ATP + protein L-histidine = ADP + protein N-phospho-L-histidine.</text>
        <dbReference type="EC" id="2.7.13.3"/>
    </reaction>
</comment>
<dbReference type="SUPFAM" id="SSF55874">
    <property type="entry name" value="ATPase domain of HSP90 chaperone/DNA topoisomerase II/histidine kinase"/>
    <property type="match status" value="1"/>
</dbReference>
<dbReference type="RefSeq" id="WP_069364122.1">
    <property type="nucleotide sequence ID" value="NZ_CP012502.1"/>
</dbReference>
<dbReference type="InterPro" id="IPR005467">
    <property type="entry name" value="His_kinase_dom"/>
</dbReference>
<dbReference type="SMART" id="SM00387">
    <property type="entry name" value="HATPase_c"/>
    <property type="match status" value="1"/>
</dbReference>
<dbReference type="EC" id="2.7.13.3" evidence="3"/>
<dbReference type="InterPro" id="IPR004358">
    <property type="entry name" value="Sig_transdc_His_kin-like_C"/>
</dbReference>
<protein>
    <recommendedName>
        <fullName evidence="3">histidine kinase</fullName>
        <ecNumber evidence="3">2.7.13.3</ecNumber>
    </recommendedName>
</protein>
<dbReference type="InterPro" id="IPR003661">
    <property type="entry name" value="HisK_dim/P_dom"/>
</dbReference>
<sequence length="467" mass="53338">MSRYYPMKKKAWFLFLLFLVIVAGLVASVTFYLYENLYLEGESGYLEEQILTLQDLYDSGDMEIFEERLNWTIESTPMEAIVSSDPMMLGAAIPLADPEDELVINQIERNRLLNGEVITIMRDHGALNERILGKVAPVMESGYLDAVIILYRPVAEIQTAFYQILPFVVIIGSLFVLLLFIVMKRVQKEFISPITELEHVSKELSKGRFDTPIDIHVENELSDLAVSFKQLADALAQEEEKKRAFIQNISHELRTPLSYIQGYSELLENHCKEQAISTEYATIIHKEAHRMNRLVNQLIDLTKLEKANEDEIEFSPLVLSEIIEDAVRNTALKRQEKQQTIELHLDEELIVNGTEDRLLQIFINLLDNATCYTEPKSHIFVQASKREKSAVVEVRDNGQGISQEQLPFLTERFFRVEKSRSRAEGGVGIGLSIVKQIVDLHHGQLTFDSVEGEGTTVTIELPLYNEM</sequence>
<evidence type="ECO:0000256" key="5">
    <source>
        <dbReference type="ARBA" id="ARBA00022553"/>
    </source>
</evidence>
<dbReference type="Gene3D" id="6.10.340.10">
    <property type="match status" value="1"/>
</dbReference>
<dbReference type="InterPro" id="IPR003660">
    <property type="entry name" value="HAMP_dom"/>
</dbReference>
<dbReference type="SMART" id="SM00388">
    <property type="entry name" value="HisKA"/>
    <property type="match status" value="1"/>
</dbReference>
<keyword evidence="4" id="KW-1003">Cell membrane</keyword>
<evidence type="ECO:0000256" key="4">
    <source>
        <dbReference type="ARBA" id="ARBA00022475"/>
    </source>
</evidence>
<keyword evidence="10" id="KW-0902">Two-component regulatory system</keyword>
<dbReference type="InterPro" id="IPR003594">
    <property type="entry name" value="HATPase_dom"/>
</dbReference>
<dbReference type="SUPFAM" id="SSF158472">
    <property type="entry name" value="HAMP domain-like"/>
    <property type="match status" value="1"/>
</dbReference>
<feature type="transmembrane region" description="Helical" evidence="12">
    <location>
        <begin position="160"/>
        <end position="182"/>
    </location>
</feature>
<dbReference type="InterPro" id="IPR036890">
    <property type="entry name" value="HATPase_C_sf"/>
</dbReference>
<dbReference type="Gene3D" id="3.30.565.10">
    <property type="entry name" value="Histidine kinase-like ATPase, C-terminal domain"/>
    <property type="match status" value="1"/>
</dbReference>
<keyword evidence="7" id="KW-0547">Nucleotide-binding</keyword>
<dbReference type="Pfam" id="PF00672">
    <property type="entry name" value="HAMP"/>
    <property type="match status" value="1"/>
</dbReference>
<dbReference type="KEGG" id="bbev:BBEV_0603"/>
<evidence type="ECO:0000259" key="13">
    <source>
        <dbReference type="PROSITE" id="PS50109"/>
    </source>
</evidence>
<dbReference type="GO" id="GO:0000155">
    <property type="term" value="F:phosphorelay sensor kinase activity"/>
    <property type="evidence" value="ECO:0007669"/>
    <property type="project" value="InterPro"/>
</dbReference>
<evidence type="ECO:0000256" key="10">
    <source>
        <dbReference type="ARBA" id="ARBA00023012"/>
    </source>
</evidence>
<evidence type="ECO:0000259" key="14">
    <source>
        <dbReference type="PROSITE" id="PS50885"/>
    </source>
</evidence>
<dbReference type="PROSITE" id="PS50885">
    <property type="entry name" value="HAMP"/>
    <property type="match status" value="1"/>
</dbReference>
<keyword evidence="9" id="KW-0067">ATP-binding</keyword>
<name>A0A1D7QSK4_9BACI</name>
<evidence type="ECO:0000256" key="6">
    <source>
        <dbReference type="ARBA" id="ARBA00022679"/>
    </source>
</evidence>
<evidence type="ECO:0000256" key="9">
    <source>
        <dbReference type="ARBA" id="ARBA00022840"/>
    </source>
</evidence>
<dbReference type="CDD" id="cd00082">
    <property type="entry name" value="HisKA"/>
    <property type="match status" value="1"/>
</dbReference>
<evidence type="ECO:0000313" key="16">
    <source>
        <dbReference type="Proteomes" id="UP000094463"/>
    </source>
</evidence>
<dbReference type="STRING" id="632773.BBEV_0603"/>
<feature type="domain" description="HAMP" evidence="14">
    <location>
        <begin position="188"/>
        <end position="240"/>
    </location>
</feature>
<dbReference type="GO" id="GO:0005886">
    <property type="term" value="C:plasma membrane"/>
    <property type="evidence" value="ECO:0007669"/>
    <property type="project" value="UniProtKB-SubCell"/>
</dbReference>
<evidence type="ECO:0000256" key="7">
    <source>
        <dbReference type="ARBA" id="ARBA00022741"/>
    </source>
</evidence>
<evidence type="ECO:0000256" key="3">
    <source>
        <dbReference type="ARBA" id="ARBA00012438"/>
    </source>
</evidence>
<dbReference type="FunFam" id="1.10.287.130:FF:000001">
    <property type="entry name" value="Two-component sensor histidine kinase"/>
    <property type="match status" value="1"/>
</dbReference>
<keyword evidence="11 12" id="KW-0472">Membrane</keyword>
<dbReference type="CDD" id="cd00075">
    <property type="entry name" value="HATPase"/>
    <property type="match status" value="1"/>
</dbReference>
<evidence type="ECO:0000256" key="2">
    <source>
        <dbReference type="ARBA" id="ARBA00004651"/>
    </source>
</evidence>
<keyword evidence="8 15" id="KW-0418">Kinase</keyword>
<evidence type="ECO:0000313" key="15">
    <source>
        <dbReference type="EMBL" id="AOM81996.1"/>
    </source>
</evidence>
<feature type="transmembrane region" description="Helical" evidence="12">
    <location>
        <begin position="12"/>
        <end position="34"/>
    </location>
</feature>
<evidence type="ECO:0000256" key="12">
    <source>
        <dbReference type="SAM" id="Phobius"/>
    </source>
</evidence>
<dbReference type="PRINTS" id="PR00344">
    <property type="entry name" value="BCTRLSENSOR"/>
</dbReference>
<dbReference type="OrthoDB" id="3436at2"/>
<accession>A0A1D7QSK4</accession>
<keyword evidence="5" id="KW-0597">Phosphoprotein</keyword>
<evidence type="ECO:0000256" key="11">
    <source>
        <dbReference type="ARBA" id="ARBA00023136"/>
    </source>
</evidence>
<keyword evidence="12" id="KW-0812">Transmembrane</keyword>
<comment type="subcellular location">
    <subcellularLocation>
        <location evidence="2">Cell membrane</location>
        <topology evidence="2">Multi-pass membrane protein</topology>
    </subcellularLocation>
</comment>
<dbReference type="InterPro" id="IPR050736">
    <property type="entry name" value="Sensor_HK_Regulatory"/>
</dbReference>
<gene>
    <name evidence="15" type="ORF">BBEV_0603</name>
</gene>
<dbReference type="SMART" id="SM00304">
    <property type="entry name" value="HAMP"/>
    <property type="match status" value="1"/>
</dbReference>
<dbReference type="Gene3D" id="1.10.287.130">
    <property type="match status" value="1"/>
</dbReference>